<evidence type="ECO:0000256" key="1">
    <source>
        <dbReference type="ARBA" id="ARBA00010457"/>
    </source>
</evidence>
<reference evidence="5" key="1">
    <citation type="journal article" date="2019" name="Int. J. Syst. Evol. Microbiol.">
        <title>The Global Catalogue of Microorganisms (GCM) 10K type strain sequencing project: providing services to taxonomists for standard genome sequencing and annotation.</title>
        <authorList>
            <consortium name="The Broad Institute Genomics Platform"/>
            <consortium name="The Broad Institute Genome Sequencing Center for Infectious Disease"/>
            <person name="Wu L."/>
            <person name="Ma J."/>
        </authorList>
    </citation>
    <scope>NUCLEOTIDE SEQUENCE [LARGE SCALE GENOMIC DNA]</scope>
    <source>
        <strain evidence="5">CCUG 50347</strain>
    </source>
</reference>
<dbReference type="Proteomes" id="UP001595909">
    <property type="component" value="Unassembled WGS sequence"/>
</dbReference>
<name>A0ABV9RLI1_9PSEU</name>
<gene>
    <name evidence="4" type="ORF">ACFPEL_19655</name>
</gene>
<evidence type="ECO:0000256" key="2">
    <source>
        <dbReference type="SAM" id="MobiDB-lite"/>
    </source>
</evidence>
<feature type="signal peptide" evidence="3">
    <location>
        <begin position="1"/>
        <end position="30"/>
    </location>
</feature>
<comment type="caution">
    <text evidence="4">The sequence shown here is derived from an EMBL/GenBank/DDBJ whole genome shotgun (WGS) entry which is preliminary data.</text>
</comment>
<dbReference type="InterPro" id="IPR036423">
    <property type="entry name" value="SOD-like_Cu/Zn_dom_sf"/>
</dbReference>
<proteinExistence type="inferred from homology"/>
<feature type="chain" id="PRO_5046359993" evidence="3">
    <location>
        <begin position="31"/>
        <end position="195"/>
    </location>
</feature>
<organism evidence="4 5">
    <name type="scientific">Actinomycetospora chibensis</name>
    <dbReference type="NCBI Taxonomy" id="663606"/>
    <lineage>
        <taxon>Bacteria</taxon>
        <taxon>Bacillati</taxon>
        <taxon>Actinomycetota</taxon>
        <taxon>Actinomycetes</taxon>
        <taxon>Pseudonocardiales</taxon>
        <taxon>Pseudonocardiaceae</taxon>
        <taxon>Actinomycetospora</taxon>
    </lineage>
</organism>
<dbReference type="SUPFAM" id="SSF49329">
    <property type="entry name" value="Cu,Zn superoxide dismutase-like"/>
    <property type="match status" value="1"/>
</dbReference>
<dbReference type="PROSITE" id="PS51257">
    <property type="entry name" value="PROKAR_LIPOPROTEIN"/>
    <property type="match status" value="1"/>
</dbReference>
<sequence length="195" mass="19510">MSRPIARLARLALLVGGASLVAACSGSADAAGPLVTEGVLATPAQGGPAMTYAPATAPEGAQVALEVVPGDGSTTATFRVTGMLPDRGYAVHAHVRPCGPTGNDAGPHFQNRVDPAATPQAPSSDPAYANPQNEVWLDLSTDAEGAGTATATVPFAFPDRAPASVVVHEKEMTATAPGQAGTAGGRLACLTSTWR</sequence>
<keyword evidence="5" id="KW-1185">Reference proteome</keyword>
<evidence type="ECO:0000313" key="4">
    <source>
        <dbReference type="EMBL" id="MFC4834638.1"/>
    </source>
</evidence>
<dbReference type="EMBL" id="JBHSIM010000040">
    <property type="protein sequence ID" value="MFC4834638.1"/>
    <property type="molecule type" value="Genomic_DNA"/>
</dbReference>
<comment type="similarity">
    <text evidence="1">Belongs to the Cu-Zn superoxide dismutase family.</text>
</comment>
<evidence type="ECO:0000256" key="3">
    <source>
        <dbReference type="SAM" id="SignalP"/>
    </source>
</evidence>
<accession>A0ABV9RLI1</accession>
<dbReference type="RefSeq" id="WP_274187829.1">
    <property type="nucleotide sequence ID" value="NZ_BAABHN010000040.1"/>
</dbReference>
<evidence type="ECO:0000313" key="5">
    <source>
        <dbReference type="Proteomes" id="UP001595909"/>
    </source>
</evidence>
<keyword evidence="3" id="KW-0732">Signal</keyword>
<protein>
    <submittedName>
        <fullName evidence="4">Superoxide dismutase</fullName>
    </submittedName>
</protein>
<feature type="region of interest" description="Disordered" evidence="2">
    <location>
        <begin position="100"/>
        <end position="128"/>
    </location>
</feature>
<dbReference type="Gene3D" id="2.60.40.200">
    <property type="entry name" value="Superoxide dismutase, copper/zinc binding domain"/>
    <property type="match status" value="1"/>
</dbReference>